<dbReference type="Pfam" id="PF00106">
    <property type="entry name" value="adh_short"/>
    <property type="match status" value="1"/>
</dbReference>
<protein>
    <submittedName>
        <fullName evidence="4">NAD(P)-binding protein</fullName>
    </submittedName>
</protein>
<evidence type="ECO:0000313" key="4">
    <source>
        <dbReference type="EMBL" id="EYE90130.1"/>
    </source>
</evidence>
<dbReference type="GeneID" id="63702420"/>
<dbReference type="GO" id="GO:0016491">
    <property type="term" value="F:oxidoreductase activity"/>
    <property type="evidence" value="ECO:0007669"/>
    <property type="project" value="UniProtKB-KW"/>
</dbReference>
<evidence type="ECO:0000256" key="2">
    <source>
        <dbReference type="ARBA" id="ARBA00022857"/>
    </source>
</evidence>
<dbReference type="PRINTS" id="PR00081">
    <property type="entry name" value="GDHRDH"/>
</dbReference>
<dbReference type="InterPro" id="IPR002347">
    <property type="entry name" value="SDR_fam"/>
</dbReference>
<gene>
    <name evidence="4" type="ORF">EURHEDRAFT_534537</name>
</gene>
<evidence type="ECO:0000256" key="1">
    <source>
        <dbReference type="ARBA" id="ARBA00006484"/>
    </source>
</evidence>
<organism evidence="4 5">
    <name type="scientific">Aspergillus ruber (strain CBS 135680)</name>
    <dbReference type="NCBI Taxonomy" id="1388766"/>
    <lineage>
        <taxon>Eukaryota</taxon>
        <taxon>Fungi</taxon>
        <taxon>Dikarya</taxon>
        <taxon>Ascomycota</taxon>
        <taxon>Pezizomycotina</taxon>
        <taxon>Eurotiomycetes</taxon>
        <taxon>Eurotiomycetidae</taxon>
        <taxon>Eurotiales</taxon>
        <taxon>Aspergillaceae</taxon>
        <taxon>Aspergillus</taxon>
        <taxon>Aspergillus subgen. Aspergillus</taxon>
    </lineage>
</organism>
<dbReference type="AlphaFoldDB" id="A0A017S1V1"/>
<dbReference type="EMBL" id="KK088470">
    <property type="protein sequence ID" value="EYE90130.1"/>
    <property type="molecule type" value="Genomic_DNA"/>
</dbReference>
<dbReference type="SUPFAM" id="SSF51735">
    <property type="entry name" value="NAD(P)-binding Rossmann-fold domains"/>
    <property type="match status" value="1"/>
</dbReference>
<dbReference type="HOGENOM" id="CLU_010194_44_4_1"/>
<dbReference type="STRING" id="1388766.A0A017S1V1"/>
<sequence length="349" mass="38908">MSVSSFHMIKFALSNPAAFSLDPDGPIPFVYRLITAKRLSATDLDLTPFRGKRILIVGSSSGCGLECARILAQAGCHLIITARNESRGEEMVEELRNGAHHDTTVKAMTLDAAYFESLHRFGADVQRLSHLDMVVLNAGVYRTDYTICPETGWEETLQINFISTYILSLLLLPLLLKSPVQGRLLLVSSEAHAWADIENHNLHDLLHSLNNPDKYNCYDRYHASKFLVVLWAQELSHRLDPQKVLVASVSPGYCLTGLFRDFNTKTFSYWLERIFCRSAENGACEYVAALANLDTTSVGRLFANTTFYPPSRAASSEIAGKIRTSMYQNMAVIMPGPISVLLQLDQLDV</sequence>
<name>A0A017S1V1_ASPRC</name>
<dbReference type="InterPro" id="IPR036291">
    <property type="entry name" value="NAD(P)-bd_dom_sf"/>
</dbReference>
<keyword evidence="3" id="KW-0560">Oxidoreductase</keyword>
<dbReference type="OrthoDB" id="542013at2759"/>
<dbReference type="PANTHER" id="PTHR24320:SF148">
    <property type="entry name" value="NAD(P)-BINDING ROSSMANN-FOLD SUPERFAMILY PROTEIN"/>
    <property type="match status" value="1"/>
</dbReference>
<evidence type="ECO:0000313" key="5">
    <source>
        <dbReference type="Proteomes" id="UP000019804"/>
    </source>
</evidence>
<dbReference type="Gene3D" id="3.40.50.720">
    <property type="entry name" value="NAD(P)-binding Rossmann-like Domain"/>
    <property type="match status" value="1"/>
</dbReference>
<dbReference type="Proteomes" id="UP000019804">
    <property type="component" value="Unassembled WGS sequence"/>
</dbReference>
<evidence type="ECO:0000256" key="3">
    <source>
        <dbReference type="ARBA" id="ARBA00023002"/>
    </source>
</evidence>
<accession>A0A017S1V1</accession>
<reference evidence="5" key="1">
    <citation type="journal article" date="2014" name="Nat. Commun.">
        <title>Genomic adaptations of the halophilic Dead Sea filamentous fungus Eurotium rubrum.</title>
        <authorList>
            <person name="Kis-Papo T."/>
            <person name="Weig A.R."/>
            <person name="Riley R."/>
            <person name="Persoh D."/>
            <person name="Salamov A."/>
            <person name="Sun H."/>
            <person name="Lipzen A."/>
            <person name="Wasser S.P."/>
            <person name="Rambold G."/>
            <person name="Grigoriev I.V."/>
            <person name="Nevo E."/>
        </authorList>
    </citation>
    <scope>NUCLEOTIDE SEQUENCE [LARGE SCALE GENOMIC DNA]</scope>
    <source>
        <strain evidence="5">CBS 135680</strain>
    </source>
</reference>
<comment type="similarity">
    <text evidence="1">Belongs to the short-chain dehydrogenases/reductases (SDR) family.</text>
</comment>
<proteinExistence type="inferred from homology"/>
<keyword evidence="5" id="KW-1185">Reference proteome</keyword>
<dbReference type="RefSeq" id="XP_040633820.1">
    <property type="nucleotide sequence ID" value="XM_040787296.1"/>
</dbReference>
<dbReference type="PANTHER" id="PTHR24320">
    <property type="entry name" value="RETINOL DEHYDROGENASE"/>
    <property type="match status" value="1"/>
</dbReference>
<keyword evidence="2" id="KW-0521">NADP</keyword>